<feature type="transmembrane region" description="Helical" evidence="6">
    <location>
        <begin position="150"/>
        <end position="169"/>
    </location>
</feature>
<feature type="domain" description="EamA" evidence="7">
    <location>
        <begin position="151"/>
        <end position="283"/>
    </location>
</feature>
<feature type="transmembrane region" description="Helical" evidence="6">
    <location>
        <begin position="93"/>
        <end position="114"/>
    </location>
</feature>
<evidence type="ECO:0000256" key="5">
    <source>
        <dbReference type="ARBA" id="ARBA00023136"/>
    </source>
</evidence>
<feature type="transmembrane region" description="Helical" evidence="6">
    <location>
        <begin position="121"/>
        <end position="138"/>
    </location>
</feature>
<dbReference type="EMBL" id="PSKQ01000027">
    <property type="protein sequence ID" value="MBE8723263.1"/>
    <property type="molecule type" value="Genomic_DNA"/>
</dbReference>
<feature type="transmembrane region" description="Helical" evidence="6">
    <location>
        <begin position="267"/>
        <end position="284"/>
    </location>
</feature>
<reference evidence="8 9" key="1">
    <citation type="submission" date="2018-02" db="EMBL/GenBank/DDBJ databases">
        <title>Sphingobacterium KA21.</title>
        <authorList>
            <person name="Vasarhelyi B.M."/>
            <person name="Deshmukh S."/>
            <person name="Balint B."/>
            <person name="Kukolya J."/>
        </authorList>
    </citation>
    <scope>NUCLEOTIDE SEQUENCE [LARGE SCALE GENOMIC DNA]</scope>
    <source>
        <strain evidence="8 9">Ka21</strain>
    </source>
</reference>
<keyword evidence="2" id="KW-1003">Cell membrane</keyword>
<keyword evidence="4 6" id="KW-1133">Transmembrane helix</keyword>
<evidence type="ECO:0000256" key="2">
    <source>
        <dbReference type="ARBA" id="ARBA00022475"/>
    </source>
</evidence>
<feature type="domain" description="EamA" evidence="7">
    <location>
        <begin position="6"/>
        <end position="137"/>
    </location>
</feature>
<dbReference type="Proteomes" id="UP000618319">
    <property type="component" value="Unassembled WGS sequence"/>
</dbReference>
<dbReference type="PANTHER" id="PTHR32322:SF18">
    <property type="entry name" value="S-ADENOSYLMETHIONINE_S-ADENOSYLHOMOCYSTEINE TRANSPORTER"/>
    <property type="match status" value="1"/>
</dbReference>
<feature type="transmembrane region" description="Helical" evidence="6">
    <location>
        <begin position="241"/>
        <end position="261"/>
    </location>
</feature>
<feature type="transmembrane region" description="Helical" evidence="6">
    <location>
        <begin position="37"/>
        <end position="54"/>
    </location>
</feature>
<dbReference type="RefSeq" id="WP_196941396.1">
    <property type="nucleotide sequence ID" value="NZ_MU158693.1"/>
</dbReference>
<keyword evidence="3 6" id="KW-0812">Transmembrane</keyword>
<feature type="transmembrane region" description="Helical" evidence="6">
    <location>
        <begin position="181"/>
        <end position="202"/>
    </location>
</feature>
<evidence type="ECO:0000256" key="4">
    <source>
        <dbReference type="ARBA" id="ARBA00022989"/>
    </source>
</evidence>
<evidence type="ECO:0000256" key="6">
    <source>
        <dbReference type="SAM" id="Phobius"/>
    </source>
</evidence>
<comment type="subcellular location">
    <subcellularLocation>
        <location evidence="1">Cell membrane</location>
        <topology evidence="1">Multi-pass membrane protein</topology>
    </subcellularLocation>
</comment>
<evidence type="ECO:0000259" key="7">
    <source>
        <dbReference type="Pfam" id="PF00892"/>
    </source>
</evidence>
<comment type="caution">
    <text evidence="8">The sequence shown here is derived from an EMBL/GenBank/DDBJ whole genome shotgun (WGS) entry which is preliminary data.</text>
</comment>
<feature type="transmembrane region" description="Helical" evidence="6">
    <location>
        <begin position="7"/>
        <end position="25"/>
    </location>
</feature>
<evidence type="ECO:0000256" key="3">
    <source>
        <dbReference type="ARBA" id="ARBA00022692"/>
    </source>
</evidence>
<dbReference type="InterPro" id="IPR000620">
    <property type="entry name" value="EamA_dom"/>
</dbReference>
<dbReference type="Gene3D" id="1.10.3730.20">
    <property type="match status" value="1"/>
</dbReference>
<dbReference type="SUPFAM" id="SSF103481">
    <property type="entry name" value="Multidrug resistance efflux transporter EmrE"/>
    <property type="match status" value="1"/>
</dbReference>
<evidence type="ECO:0000313" key="9">
    <source>
        <dbReference type="Proteomes" id="UP000618319"/>
    </source>
</evidence>
<dbReference type="InterPro" id="IPR037185">
    <property type="entry name" value="EmrE-like"/>
</dbReference>
<feature type="transmembrane region" description="Helical" evidence="6">
    <location>
        <begin position="214"/>
        <end position="234"/>
    </location>
</feature>
<dbReference type="InterPro" id="IPR050638">
    <property type="entry name" value="AA-Vitamin_Transporters"/>
</dbReference>
<evidence type="ECO:0000256" key="1">
    <source>
        <dbReference type="ARBA" id="ARBA00004651"/>
    </source>
</evidence>
<dbReference type="Pfam" id="PF00892">
    <property type="entry name" value="EamA"/>
    <property type="match status" value="2"/>
</dbReference>
<organism evidence="8 9">
    <name type="scientific">Sphingobacterium pedocola</name>
    <dbReference type="NCBI Taxonomy" id="2082722"/>
    <lineage>
        <taxon>Bacteria</taxon>
        <taxon>Pseudomonadati</taxon>
        <taxon>Bacteroidota</taxon>
        <taxon>Sphingobacteriia</taxon>
        <taxon>Sphingobacteriales</taxon>
        <taxon>Sphingobacteriaceae</taxon>
        <taxon>Sphingobacterium</taxon>
    </lineage>
</organism>
<name>A0ABR9TD28_9SPHI</name>
<accession>A0ABR9TD28</accession>
<keyword evidence="9" id="KW-1185">Reference proteome</keyword>
<feature type="transmembrane region" description="Helical" evidence="6">
    <location>
        <begin position="66"/>
        <end position="87"/>
    </location>
</feature>
<proteinExistence type="predicted"/>
<keyword evidence="5 6" id="KW-0472">Membrane</keyword>
<protein>
    <submittedName>
        <fullName evidence="8">EamA family transporter</fullName>
    </submittedName>
</protein>
<dbReference type="PANTHER" id="PTHR32322">
    <property type="entry name" value="INNER MEMBRANE TRANSPORTER"/>
    <property type="match status" value="1"/>
</dbReference>
<evidence type="ECO:0000313" key="8">
    <source>
        <dbReference type="EMBL" id="MBE8723263.1"/>
    </source>
</evidence>
<sequence>MKQHWKLYALTTIIFWGIWGAFIEIPEKAGFPATLGYSVWALTMIPCAIVAIALSGWKLDFRKKSIIQGCIIGLTGAGGQLLLFEALKDGPAYLIFPIISLNPVITVVMSTTLLKETTTRKRWTGIILAFVAILFLSYQESETNTERGYVWLALALAVSLMWGIQAFVMKSANNRMSSENIFFYMTLTGLMLIPIAVGMTDFKQPINWGLSGPYLAAGIQILNAIGALTLVYALRYGKAIIVVPAVALAPVITIVISLIWYATLPHWIILCGLVLAVIVIYILAEE</sequence>
<gene>
    <name evidence="8" type="ORF">C4F40_21300</name>
</gene>